<dbReference type="InterPro" id="IPR008266">
    <property type="entry name" value="Tyr_kinase_AS"/>
</dbReference>
<dbReference type="InterPro" id="IPR020635">
    <property type="entry name" value="Tyr_kinase_cat_dom"/>
</dbReference>
<evidence type="ECO:0000256" key="6">
    <source>
        <dbReference type="ARBA" id="ARBA00022840"/>
    </source>
</evidence>
<proteinExistence type="predicted"/>
<keyword evidence="5 10" id="KW-0418">Kinase</keyword>
<evidence type="ECO:0000256" key="7">
    <source>
        <dbReference type="ARBA" id="ARBA00047899"/>
    </source>
</evidence>
<name>A0A9P3GHM1_9APHY</name>
<accession>A0A9P3GHM1</accession>
<feature type="domain" description="Protein kinase" evidence="9">
    <location>
        <begin position="177"/>
        <end position="430"/>
    </location>
</feature>
<keyword evidence="4" id="KW-0547">Nucleotide-binding</keyword>
<dbReference type="Pfam" id="PF00069">
    <property type="entry name" value="Pkinase"/>
    <property type="match status" value="1"/>
</dbReference>
<dbReference type="GO" id="GO:0004674">
    <property type="term" value="F:protein serine/threonine kinase activity"/>
    <property type="evidence" value="ECO:0007669"/>
    <property type="project" value="UniProtKB-KW"/>
</dbReference>
<comment type="caution">
    <text evidence="10">The sequence shown here is derived from an EMBL/GenBank/DDBJ whole genome shotgun (WGS) entry which is preliminary data.</text>
</comment>
<sequence length="643" mass="68571">MANMKIITRIKSMFFRKRHARALHAEGLKLELEGQATESTTTIAAINNEIPKLDKDEKRGRARLKASVSLQALPVRRHPCTSIKSHNHRRIRSAVSLGVNLAELANLALVPYTLNDLCPAPSLLEHDVQTMSCAETQHALEPSALLPAIEVSDAHTPSSLSAPAFASTKRAVTIHDFALTCNVSSGPWGWISGALHKPTGTCVVVKAAKKREKPTQSVLNEQAVLRALSGTPHVLSLLASFHDRDYFYVVTPYCEQGDLGLFLKKYFPLDPAMLHYWAAQLLSGLESIHAHGIIHRDLRPANIFITRGRLVIGGLGLAHPAAARAAPAGACGALAYRAPELWDGARCAGASDVWACAVTLFEMAAGRVPLDPYDYATPEAYRTILFGGTLDEWLGGDEVPAELHALLNSVFKASSAWRPSALRLKHHPYFYDVYWAAMDAGAIENPCIDDFEDSEDTRYTIDQSTPLSGAPPLCASHDSHPDFTYVSDALASPTADCAPVAPASCTATPELVDDFLPSPSPTGCDTAPATPTDDLYAWGTTVPLTTAHLCPDLSTAEPGIFAAKSGDNGKVCGAHAPGSQAGSRAPRELRHCCDSWDGAWLAQVTGEHGDVTLLSSGSRGTGSKTGAGLAEIGDWGGYAAAVV</sequence>
<dbReference type="GO" id="GO:0035556">
    <property type="term" value="P:intracellular signal transduction"/>
    <property type="evidence" value="ECO:0007669"/>
    <property type="project" value="TreeGrafter"/>
</dbReference>
<dbReference type="InterPro" id="IPR011009">
    <property type="entry name" value="Kinase-like_dom_sf"/>
</dbReference>
<keyword evidence="6" id="KW-0067">ATP-binding</keyword>
<dbReference type="InterPro" id="IPR050236">
    <property type="entry name" value="Ser_Thr_kinase_AGC"/>
</dbReference>
<organism evidence="10 11">
    <name type="scientific">Phanerochaete sordida</name>
    <dbReference type="NCBI Taxonomy" id="48140"/>
    <lineage>
        <taxon>Eukaryota</taxon>
        <taxon>Fungi</taxon>
        <taxon>Dikarya</taxon>
        <taxon>Basidiomycota</taxon>
        <taxon>Agaricomycotina</taxon>
        <taxon>Agaricomycetes</taxon>
        <taxon>Polyporales</taxon>
        <taxon>Phanerochaetaceae</taxon>
        <taxon>Phanerochaete</taxon>
    </lineage>
</organism>
<dbReference type="PANTHER" id="PTHR24356:SF416">
    <property type="entry name" value="PROTEIN KINASE DOMAIN-CONTAINING PROTEIN"/>
    <property type="match status" value="1"/>
</dbReference>
<evidence type="ECO:0000256" key="2">
    <source>
        <dbReference type="ARBA" id="ARBA00022527"/>
    </source>
</evidence>
<dbReference type="PANTHER" id="PTHR24356">
    <property type="entry name" value="SERINE/THREONINE-PROTEIN KINASE"/>
    <property type="match status" value="1"/>
</dbReference>
<protein>
    <recommendedName>
        <fullName evidence="1">non-specific serine/threonine protein kinase</fullName>
        <ecNumber evidence="1">2.7.11.1</ecNumber>
    </recommendedName>
</protein>
<evidence type="ECO:0000256" key="3">
    <source>
        <dbReference type="ARBA" id="ARBA00022679"/>
    </source>
</evidence>
<dbReference type="InterPro" id="IPR000719">
    <property type="entry name" value="Prot_kinase_dom"/>
</dbReference>
<dbReference type="CDD" id="cd00180">
    <property type="entry name" value="PKc"/>
    <property type="match status" value="1"/>
</dbReference>
<keyword evidence="11" id="KW-1185">Reference proteome</keyword>
<evidence type="ECO:0000256" key="4">
    <source>
        <dbReference type="ARBA" id="ARBA00022741"/>
    </source>
</evidence>
<comment type="catalytic activity">
    <reaction evidence="8">
        <text>L-seryl-[protein] + ATP = O-phospho-L-seryl-[protein] + ADP + H(+)</text>
        <dbReference type="Rhea" id="RHEA:17989"/>
        <dbReference type="Rhea" id="RHEA-COMP:9863"/>
        <dbReference type="Rhea" id="RHEA-COMP:11604"/>
        <dbReference type="ChEBI" id="CHEBI:15378"/>
        <dbReference type="ChEBI" id="CHEBI:29999"/>
        <dbReference type="ChEBI" id="CHEBI:30616"/>
        <dbReference type="ChEBI" id="CHEBI:83421"/>
        <dbReference type="ChEBI" id="CHEBI:456216"/>
        <dbReference type="EC" id="2.7.11.1"/>
    </reaction>
</comment>
<dbReference type="EC" id="2.7.11.1" evidence="1"/>
<dbReference type="PROSITE" id="PS50011">
    <property type="entry name" value="PROTEIN_KINASE_DOM"/>
    <property type="match status" value="1"/>
</dbReference>
<dbReference type="GO" id="GO:0005524">
    <property type="term" value="F:ATP binding"/>
    <property type="evidence" value="ECO:0007669"/>
    <property type="project" value="UniProtKB-KW"/>
</dbReference>
<evidence type="ECO:0000313" key="11">
    <source>
        <dbReference type="Proteomes" id="UP000703269"/>
    </source>
</evidence>
<reference evidence="10 11" key="1">
    <citation type="submission" date="2021-08" db="EMBL/GenBank/DDBJ databases">
        <title>Draft Genome Sequence of Phanerochaete sordida strain YK-624.</title>
        <authorList>
            <person name="Mori T."/>
            <person name="Dohra H."/>
            <person name="Suzuki T."/>
            <person name="Kawagishi H."/>
            <person name="Hirai H."/>
        </authorList>
    </citation>
    <scope>NUCLEOTIDE SEQUENCE [LARGE SCALE GENOMIC DNA]</scope>
    <source>
        <strain evidence="10 11">YK-624</strain>
    </source>
</reference>
<dbReference type="SMART" id="SM00219">
    <property type="entry name" value="TyrKc"/>
    <property type="match status" value="1"/>
</dbReference>
<dbReference type="SUPFAM" id="SSF56112">
    <property type="entry name" value="Protein kinase-like (PK-like)"/>
    <property type="match status" value="1"/>
</dbReference>
<dbReference type="OrthoDB" id="10252171at2759"/>
<dbReference type="GO" id="GO:0004713">
    <property type="term" value="F:protein tyrosine kinase activity"/>
    <property type="evidence" value="ECO:0007669"/>
    <property type="project" value="InterPro"/>
</dbReference>
<keyword evidence="3" id="KW-0808">Transferase</keyword>
<evidence type="ECO:0000256" key="5">
    <source>
        <dbReference type="ARBA" id="ARBA00022777"/>
    </source>
</evidence>
<dbReference type="AlphaFoldDB" id="A0A9P3GHM1"/>
<evidence type="ECO:0000313" key="10">
    <source>
        <dbReference type="EMBL" id="GJE94951.1"/>
    </source>
</evidence>
<keyword evidence="2" id="KW-0723">Serine/threonine-protein kinase</keyword>
<comment type="catalytic activity">
    <reaction evidence="7">
        <text>L-threonyl-[protein] + ATP = O-phospho-L-threonyl-[protein] + ADP + H(+)</text>
        <dbReference type="Rhea" id="RHEA:46608"/>
        <dbReference type="Rhea" id="RHEA-COMP:11060"/>
        <dbReference type="Rhea" id="RHEA-COMP:11605"/>
        <dbReference type="ChEBI" id="CHEBI:15378"/>
        <dbReference type="ChEBI" id="CHEBI:30013"/>
        <dbReference type="ChEBI" id="CHEBI:30616"/>
        <dbReference type="ChEBI" id="CHEBI:61977"/>
        <dbReference type="ChEBI" id="CHEBI:456216"/>
        <dbReference type="EC" id="2.7.11.1"/>
    </reaction>
</comment>
<dbReference type="EMBL" id="BPQB01000044">
    <property type="protein sequence ID" value="GJE94951.1"/>
    <property type="molecule type" value="Genomic_DNA"/>
</dbReference>
<gene>
    <name evidence="10" type="ORF">PsYK624_111270</name>
</gene>
<dbReference type="Proteomes" id="UP000703269">
    <property type="component" value="Unassembled WGS sequence"/>
</dbReference>
<dbReference type="PROSITE" id="PS00109">
    <property type="entry name" value="PROTEIN_KINASE_TYR"/>
    <property type="match status" value="1"/>
</dbReference>
<dbReference type="Gene3D" id="1.10.510.10">
    <property type="entry name" value="Transferase(Phosphotransferase) domain 1"/>
    <property type="match status" value="1"/>
</dbReference>
<evidence type="ECO:0000256" key="8">
    <source>
        <dbReference type="ARBA" id="ARBA00048679"/>
    </source>
</evidence>
<evidence type="ECO:0000259" key="9">
    <source>
        <dbReference type="PROSITE" id="PS50011"/>
    </source>
</evidence>
<evidence type="ECO:0000256" key="1">
    <source>
        <dbReference type="ARBA" id="ARBA00012513"/>
    </source>
</evidence>